<dbReference type="Pfam" id="PF00335">
    <property type="entry name" value="Tetraspanin"/>
    <property type="match status" value="1"/>
</dbReference>
<dbReference type="HOGENOM" id="CLU_053789_0_0_1"/>
<dbReference type="OrthoDB" id="320734at2759"/>
<feature type="transmembrane region" description="Helical" evidence="5">
    <location>
        <begin position="252"/>
        <end position="275"/>
    </location>
</feature>
<dbReference type="GeneID" id="7826385"/>
<organism evidence="6 7">
    <name type="scientific">Tetrahymena thermophila (strain SB210)</name>
    <dbReference type="NCBI Taxonomy" id="312017"/>
    <lineage>
        <taxon>Eukaryota</taxon>
        <taxon>Sar</taxon>
        <taxon>Alveolata</taxon>
        <taxon>Ciliophora</taxon>
        <taxon>Intramacronucleata</taxon>
        <taxon>Oligohymenophorea</taxon>
        <taxon>Hymenostomatida</taxon>
        <taxon>Tetrahymenina</taxon>
        <taxon>Tetrahymenidae</taxon>
        <taxon>Tetrahymena</taxon>
    </lineage>
</organism>
<dbReference type="InParanoid" id="Q24C18"/>
<keyword evidence="4 5" id="KW-0472">Membrane</keyword>
<dbReference type="KEGG" id="tet:TTHERM_00697580"/>
<dbReference type="InterPro" id="IPR018499">
    <property type="entry name" value="Tetraspanin/Peripherin"/>
</dbReference>
<name>Q24C18_TETTS</name>
<evidence type="ECO:0000256" key="5">
    <source>
        <dbReference type="SAM" id="Phobius"/>
    </source>
</evidence>
<evidence type="ECO:0000256" key="3">
    <source>
        <dbReference type="ARBA" id="ARBA00022989"/>
    </source>
</evidence>
<feature type="transmembrane region" description="Helical" evidence="5">
    <location>
        <begin position="87"/>
        <end position="111"/>
    </location>
</feature>
<gene>
    <name evidence="6" type="ORF">TTHERM_00697580</name>
</gene>
<dbReference type="AlphaFoldDB" id="Q24C18"/>
<sequence length="292" mass="33493">MYQPIFEPQQKKSCIQIYISWTSYINLLISIAALAFGAYEGIRKKDLWSKSSFDWNKALVFLLVVGSILLFFTSIAGIIGGRKKNKCCIFFFQIFSIALSFSFLIVAFVFLGMTDSHVFDIKDTNCQSKNDIFKYSQEAYDQANELFCSEQCPCKVTDEDVKEYLEDTDYIIDNVNGKTKVQDCDDFKKYFSDSDVNDSVDWVESLEDTFDCTGMCTKPLNIYFFSNINRGIPDTETCRVKFQNFVSSYGKVAYVVGFVVGSYLLVNAILAFCLCCRDKRQGVSIYERFAFY</sequence>
<reference evidence="7" key="1">
    <citation type="journal article" date="2006" name="PLoS Biol.">
        <title>Macronuclear genome sequence of the ciliate Tetrahymena thermophila, a model eukaryote.</title>
        <authorList>
            <person name="Eisen J.A."/>
            <person name="Coyne R.S."/>
            <person name="Wu M."/>
            <person name="Wu D."/>
            <person name="Thiagarajan M."/>
            <person name="Wortman J.R."/>
            <person name="Badger J.H."/>
            <person name="Ren Q."/>
            <person name="Amedeo P."/>
            <person name="Jones K.M."/>
            <person name="Tallon L.J."/>
            <person name="Delcher A.L."/>
            <person name="Salzberg S.L."/>
            <person name="Silva J.C."/>
            <person name="Haas B.J."/>
            <person name="Majoros W.H."/>
            <person name="Farzad M."/>
            <person name="Carlton J.M."/>
            <person name="Smith R.K. Jr."/>
            <person name="Garg J."/>
            <person name="Pearlman R.E."/>
            <person name="Karrer K.M."/>
            <person name="Sun L."/>
            <person name="Manning G."/>
            <person name="Elde N.C."/>
            <person name="Turkewitz A.P."/>
            <person name="Asai D.J."/>
            <person name="Wilkes D.E."/>
            <person name="Wang Y."/>
            <person name="Cai H."/>
            <person name="Collins K."/>
            <person name="Stewart B.A."/>
            <person name="Lee S.R."/>
            <person name="Wilamowska K."/>
            <person name="Weinberg Z."/>
            <person name="Ruzzo W.L."/>
            <person name="Wloga D."/>
            <person name="Gaertig J."/>
            <person name="Frankel J."/>
            <person name="Tsao C.-C."/>
            <person name="Gorovsky M.A."/>
            <person name="Keeling P.J."/>
            <person name="Waller R.F."/>
            <person name="Patron N.J."/>
            <person name="Cherry J.M."/>
            <person name="Stover N.A."/>
            <person name="Krieger C.J."/>
            <person name="del Toro C."/>
            <person name="Ryder H.F."/>
            <person name="Williamson S.C."/>
            <person name="Barbeau R.A."/>
            <person name="Hamilton E.P."/>
            <person name="Orias E."/>
        </authorList>
    </citation>
    <scope>NUCLEOTIDE SEQUENCE [LARGE SCALE GENOMIC DNA]</scope>
    <source>
        <strain evidence="7">SB210</strain>
    </source>
</reference>
<evidence type="ECO:0000256" key="4">
    <source>
        <dbReference type="ARBA" id="ARBA00023136"/>
    </source>
</evidence>
<proteinExistence type="predicted"/>
<feature type="transmembrane region" description="Helical" evidence="5">
    <location>
        <begin position="21"/>
        <end position="39"/>
    </location>
</feature>
<dbReference type="RefSeq" id="XP_001025665.1">
    <property type="nucleotide sequence ID" value="XM_001025665.1"/>
</dbReference>
<comment type="subcellular location">
    <subcellularLocation>
        <location evidence="1">Membrane</location>
        <topology evidence="1">Multi-pass membrane protein</topology>
    </subcellularLocation>
</comment>
<evidence type="ECO:0000256" key="1">
    <source>
        <dbReference type="ARBA" id="ARBA00004141"/>
    </source>
</evidence>
<accession>Q24C18</accession>
<evidence type="ECO:0000313" key="7">
    <source>
        <dbReference type="Proteomes" id="UP000009168"/>
    </source>
</evidence>
<evidence type="ECO:0000313" key="6">
    <source>
        <dbReference type="EMBL" id="EAS05420.1"/>
    </source>
</evidence>
<protein>
    <submittedName>
        <fullName evidence="6">Tetraspanin family protein</fullName>
    </submittedName>
</protein>
<dbReference type="OMA" id="CYITEET"/>
<evidence type="ECO:0000256" key="2">
    <source>
        <dbReference type="ARBA" id="ARBA00022692"/>
    </source>
</evidence>
<dbReference type="GO" id="GO:0016020">
    <property type="term" value="C:membrane"/>
    <property type="evidence" value="ECO:0007669"/>
    <property type="project" value="UniProtKB-SubCell"/>
</dbReference>
<keyword evidence="2 5" id="KW-0812">Transmembrane</keyword>
<keyword evidence="3 5" id="KW-1133">Transmembrane helix</keyword>
<keyword evidence="7" id="KW-1185">Reference proteome</keyword>
<dbReference type="EMBL" id="GG662372">
    <property type="protein sequence ID" value="EAS05420.1"/>
    <property type="molecule type" value="Genomic_DNA"/>
</dbReference>
<feature type="transmembrane region" description="Helical" evidence="5">
    <location>
        <begin position="59"/>
        <end position="80"/>
    </location>
</feature>
<dbReference type="Proteomes" id="UP000009168">
    <property type="component" value="Unassembled WGS sequence"/>
</dbReference>